<feature type="transmembrane region" description="Helical" evidence="7">
    <location>
        <begin position="62"/>
        <end position="83"/>
    </location>
</feature>
<accession>A0ABS5Q9D2</accession>
<keyword evidence="4 7" id="KW-0812">Transmembrane</keyword>
<evidence type="ECO:0000313" key="10">
    <source>
        <dbReference type="Proteomes" id="UP000766336"/>
    </source>
</evidence>
<keyword evidence="2" id="KW-0813">Transport</keyword>
<dbReference type="PANTHER" id="PTHR23513:SF11">
    <property type="entry name" value="STAPHYLOFERRIN A TRANSPORTER"/>
    <property type="match status" value="1"/>
</dbReference>
<organism evidence="9 10">
    <name type="scientific">Roseococcus pinisoli</name>
    <dbReference type="NCBI Taxonomy" id="2835040"/>
    <lineage>
        <taxon>Bacteria</taxon>
        <taxon>Pseudomonadati</taxon>
        <taxon>Pseudomonadota</taxon>
        <taxon>Alphaproteobacteria</taxon>
        <taxon>Acetobacterales</taxon>
        <taxon>Roseomonadaceae</taxon>
        <taxon>Roseococcus</taxon>
    </lineage>
</organism>
<dbReference type="Proteomes" id="UP000766336">
    <property type="component" value="Unassembled WGS sequence"/>
</dbReference>
<dbReference type="InterPro" id="IPR036259">
    <property type="entry name" value="MFS_trans_sf"/>
</dbReference>
<feature type="transmembrane region" description="Helical" evidence="7">
    <location>
        <begin position="95"/>
        <end position="119"/>
    </location>
</feature>
<dbReference type="CDD" id="cd06173">
    <property type="entry name" value="MFS_MefA_like"/>
    <property type="match status" value="1"/>
</dbReference>
<evidence type="ECO:0000256" key="6">
    <source>
        <dbReference type="ARBA" id="ARBA00023136"/>
    </source>
</evidence>
<dbReference type="PANTHER" id="PTHR23513">
    <property type="entry name" value="INTEGRAL MEMBRANE EFFLUX PROTEIN-RELATED"/>
    <property type="match status" value="1"/>
</dbReference>
<evidence type="ECO:0000256" key="2">
    <source>
        <dbReference type="ARBA" id="ARBA00022448"/>
    </source>
</evidence>
<proteinExistence type="predicted"/>
<feature type="transmembrane region" description="Helical" evidence="7">
    <location>
        <begin position="304"/>
        <end position="321"/>
    </location>
</feature>
<dbReference type="InterPro" id="IPR010290">
    <property type="entry name" value="TM_effector"/>
</dbReference>
<dbReference type="EMBL" id="JAHCDA010000001">
    <property type="protein sequence ID" value="MBS7810319.1"/>
    <property type="molecule type" value="Genomic_DNA"/>
</dbReference>
<keyword evidence="5 7" id="KW-1133">Transmembrane helix</keyword>
<feature type="transmembrane region" description="Helical" evidence="7">
    <location>
        <begin position="362"/>
        <end position="384"/>
    </location>
</feature>
<feature type="transmembrane region" description="Helical" evidence="7">
    <location>
        <begin position="33"/>
        <end position="56"/>
    </location>
</feature>
<evidence type="ECO:0000259" key="8">
    <source>
        <dbReference type="PROSITE" id="PS50850"/>
    </source>
</evidence>
<protein>
    <submittedName>
        <fullName evidence="9">MFS transporter</fullName>
    </submittedName>
</protein>
<keyword evidence="6 7" id="KW-0472">Membrane</keyword>
<feature type="transmembrane region" description="Helical" evidence="7">
    <location>
        <begin position="183"/>
        <end position="205"/>
    </location>
</feature>
<keyword evidence="10" id="KW-1185">Reference proteome</keyword>
<name>A0ABS5Q9D2_9PROT</name>
<evidence type="ECO:0000256" key="4">
    <source>
        <dbReference type="ARBA" id="ARBA00022692"/>
    </source>
</evidence>
<feature type="transmembrane region" description="Helical" evidence="7">
    <location>
        <begin position="269"/>
        <end position="292"/>
    </location>
</feature>
<evidence type="ECO:0000256" key="1">
    <source>
        <dbReference type="ARBA" id="ARBA00004651"/>
    </source>
</evidence>
<comment type="subcellular location">
    <subcellularLocation>
        <location evidence="1">Cell membrane</location>
        <topology evidence="1">Multi-pass membrane protein</topology>
    </subcellularLocation>
</comment>
<gene>
    <name evidence="9" type="ORF">KHU32_05175</name>
</gene>
<evidence type="ECO:0000256" key="5">
    <source>
        <dbReference type="ARBA" id="ARBA00022989"/>
    </source>
</evidence>
<feature type="transmembrane region" description="Helical" evidence="7">
    <location>
        <begin position="390"/>
        <end position="410"/>
    </location>
</feature>
<dbReference type="SUPFAM" id="SSF103473">
    <property type="entry name" value="MFS general substrate transporter"/>
    <property type="match status" value="1"/>
</dbReference>
<dbReference type="Gene3D" id="1.20.1250.20">
    <property type="entry name" value="MFS general substrate transporter like domains"/>
    <property type="match status" value="2"/>
</dbReference>
<reference evidence="9 10" key="1">
    <citation type="submission" date="2021-05" db="EMBL/GenBank/DDBJ databases">
        <title>Roseococcus sp. XZZS9, whole genome shotgun sequencing project.</title>
        <authorList>
            <person name="Zhao G."/>
            <person name="Shen L."/>
        </authorList>
    </citation>
    <scope>NUCLEOTIDE SEQUENCE [LARGE SCALE GENOMIC DNA]</scope>
    <source>
        <strain evidence="9 10">XZZS9</strain>
    </source>
</reference>
<comment type="caution">
    <text evidence="9">The sequence shown here is derived from an EMBL/GenBank/DDBJ whole genome shotgun (WGS) entry which is preliminary data.</text>
</comment>
<feature type="transmembrane region" description="Helical" evidence="7">
    <location>
        <begin position="240"/>
        <end position="263"/>
    </location>
</feature>
<evidence type="ECO:0000256" key="7">
    <source>
        <dbReference type="SAM" id="Phobius"/>
    </source>
</evidence>
<dbReference type="PROSITE" id="PS50850">
    <property type="entry name" value="MFS"/>
    <property type="match status" value="1"/>
</dbReference>
<evidence type="ECO:0000313" key="9">
    <source>
        <dbReference type="EMBL" id="MBS7810319.1"/>
    </source>
</evidence>
<dbReference type="Pfam" id="PF05977">
    <property type="entry name" value="MFS_3"/>
    <property type="match status" value="1"/>
</dbReference>
<sequence length="418" mass="43382">MSSTGAARAASRAGAKQGGAVGRLLRTPDYRRLWVLGGIANAMRWLEMLAASLWTFEATQSALAVAAVAMMRALPMLLLGALAGVLAERFDRRRLLIWLQLSSAFGAGAVTLLAVLGVLAPWHLMVQGLIAGLAWAGEMSTRRRMAAEAAPPEDLVPAVALDTMTGSTTRAIGPLLGGALFQWAGLPVAVGLACLLHLVAMFMVLRVTPAPNAVRPVGHGTLAGIGEALRLSLASPPLRVVLGVTLIMNIFAFCYGAILPAFGAEAFSVAGAAIGLLAAAEPLGALVGGLWITLGRRTPPGTAPLVLGSTVFLVLMTIVAFSPTYLLAWSLLALGGLGTARFSAMQTSVVMTKAPIESRSRVLGLVTTCIGTSPLGVLTVGALSDAYGPRFAILLMAGTGLFLMLLMLLVERRMARRA</sequence>
<feature type="transmembrane region" description="Helical" evidence="7">
    <location>
        <begin position="327"/>
        <end position="350"/>
    </location>
</feature>
<feature type="domain" description="Major facilitator superfamily (MFS) profile" evidence="8">
    <location>
        <begin position="15"/>
        <end position="415"/>
    </location>
</feature>
<dbReference type="InterPro" id="IPR020846">
    <property type="entry name" value="MFS_dom"/>
</dbReference>
<evidence type="ECO:0000256" key="3">
    <source>
        <dbReference type="ARBA" id="ARBA00022475"/>
    </source>
</evidence>
<keyword evidence="3" id="KW-1003">Cell membrane</keyword>
<dbReference type="RefSeq" id="WP_213668945.1">
    <property type="nucleotide sequence ID" value="NZ_JAHCDA010000001.1"/>
</dbReference>